<name>A0A0F9HKT3_9ZZZZ</name>
<feature type="transmembrane region" description="Helical" evidence="1">
    <location>
        <begin position="169"/>
        <end position="189"/>
    </location>
</feature>
<feature type="transmembrane region" description="Helical" evidence="1">
    <location>
        <begin position="93"/>
        <end position="115"/>
    </location>
</feature>
<sequence length="209" mass="23637">MAGFTLTTAEFNTIITMLGCLCATVQTVPGIYAAYYKKKVSLLKTNDKLFRAHRAFGSFATTFYFLGLFAGIIGFIGGIFFGDPPFEAQNFSYNFHVWPSFAVAMIIIWKTYISYFKKPSIYKKGKWLGVATFIAWAYTWISASISYYLRTLPSNPQHPPPTFLLPFDLLWLQILIPFLLGVLIGFFIVRSADKLEKGTIMLGVVKNKK</sequence>
<keyword evidence="1" id="KW-0812">Transmembrane</keyword>
<feature type="transmembrane region" description="Helical" evidence="1">
    <location>
        <begin position="56"/>
        <end position="81"/>
    </location>
</feature>
<organism evidence="2">
    <name type="scientific">marine sediment metagenome</name>
    <dbReference type="NCBI Taxonomy" id="412755"/>
    <lineage>
        <taxon>unclassified sequences</taxon>
        <taxon>metagenomes</taxon>
        <taxon>ecological metagenomes</taxon>
    </lineage>
</organism>
<protein>
    <submittedName>
        <fullName evidence="2">Uncharacterized protein</fullName>
    </submittedName>
</protein>
<keyword evidence="1" id="KW-1133">Transmembrane helix</keyword>
<evidence type="ECO:0000256" key="1">
    <source>
        <dbReference type="SAM" id="Phobius"/>
    </source>
</evidence>
<comment type="caution">
    <text evidence="2">The sequence shown here is derived from an EMBL/GenBank/DDBJ whole genome shotgun (WGS) entry which is preliminary data.</text>
</comment>
<reference evidence="2" key="1">
    <citation type="journal article" date="2015" name="Nature">
        <title>Complex archaea that bridge the gap between prokaryotes and eukaryotes.</title>
        <authorList>
            <person name="Spang A."/>
            <person name="Saw J.H."/>
            <person name="Jorgensen S.L."/>
            <person name="Zaremba-Niedzwiedzka K."/>
            <person name="Martijn J."/>
            <person name="Lind A.E."/>
            <person name="van Eijk R."/>
            <person name="Schleper C."/>
            <person name="Guy L."/>
            <person name="Ettema T.J."/>
        </authorList>
    </citation>
    <scope>NUCLEOTIDE SEQUENCE</scope>
</reference>
<dbReference type="AlphaFoldDB" id="A0A0F9HKT3"/>
<feature type="transmembrane region" description="Helical" evidence="1">
    <location>
        <begin position="127"/>
        <end position="149"/>
    </location>
</feature>
<feature type="transmembrane region" description="Helical" evidence="1">
    <location>
        <begin position="14"/>
        <end position="35"/>
    </location>
</feature>
<gene>
    <name evidence="2" type="ORF">LCGC14_1985950</name>
</gene>
<accession>A0A0F9HKT3</accession>
<dbReference type="EMBL" id="LAZR01022307">
    <property type="protein sequence ID" value="KKL82320.1"/>
    <property type="molecule type" value="Genomic_DNA"/>
</dbReference>
<proteinExistence type="predicted"/>
<keyword evidence="1" id="KW-0472">Membrane</keyword>
<evidence type="ECO:0000313" key="2">
    <source>
        <dbReference type="EMBL" id="KKL82320.1"/>
    </source>
</evidence>